<dbReference type="Ensembl" id="ENSAPLT00000020071.1">
    <property type="protein sequence ID" value="ENSAPLP00000026010.1"/>
    <property type="gene ID" value="ENSAPLG00000008168.2"/>
</dbReference>
<feature type="domain" description="PLA2c" evidence="4">
    <location>
        <begin position="4"/>
        <end position="504"/>
    </location>
</feature>
<dbReference type="SUPFAM" id="SSF52151">
    <property type="entry name" value="FabD/lysophospholipase-like"/>
    <property type="match status" value="1"/>
</dbReference>
<dbReference type="PANTHER" id="PTHR10728:SF66">
    <property type="entry name" value="PHOSPHOLIPASE A2"/>
    <property type="match status" value="1"/>
</dbReference>
<dbReference type="Pfam" id="PF01735">
    <property type="entry name" value="PLA2_B"/>
    <property type="match status" value="1"/>
</dbReference>
<evidence type="ECO:0000259" key="4">
    <source>
        <dbReference type="PROSITE" id="PS51210"/>
    </source>
</evidence>
<name>A0A493TK54_ANAPP</name>
<dbReference type="GO" id="GO:0005544">
    <property type="term" value="F:calcium-dependent phospholipid binding"/>
    <property type="evidence" value="ECO:0007669"/>
    <property type="project" value="TreeGrafter"/>
</dbReference>
<dbReference type="PANTHER" id="PTHR10728">
    <property type="entry name" value="CYTOSOLIC PHOSPHOLIPASE A2"/>
    <property type="match status" value="1"/>
</dbReference>
<reference evidence="5 6" key="1">
    <citation type="submission" date="2017-10" db="EMBL/GenBank/DDBJ databases">
        <title>A new Pekin duck reference genome.</title>
        <authorList>
            <person name="Hou Z.-C."/>
            <person name="Zhou Z.-K."/>
            <person name="Zhu F."/>
            <person name="Hou S.-S."/>
        </authorList>
    </citation>
    <scope>NUCLEOTIDE SEQUENCE [LARGE SCALE GENOMIC DNA]</scope>
</reference>
<dbReference type="GO" id="GO:0047498">
    <property type="term" value="F:calcium-dependent phospholipase A2 activity"/>
    <property type="evidence" value="ECO:0007669"/>
    <property type="project" value="TreeGrafter"/>
</dbReference>
<sequence>IHVTPDPDHLDVRLGFDLCVQEKEFLFKRQKCVAAALKKVLHLEQDLLDHETPVVAIMTTGGGMRSLTALYGSLRGLKKLNVLDCATYLTGLSGTTWTMSNLYRDADWSQKDLDKQISEARKHMTKCKINSLSLEYLKYYKKQLCQRKREGRKTSFIDLWGLVLESLLHDGDNHRLSDQQRAIDRGQNPLPIYTAVNVKNNYSTLDFKEWVEFTPYEVGLQKYGVFVRSEDFGSEFFMGRLMKKLPESRICFLEGIWSSLFSLNEEPLLPLKPHELKTRLFTPAGPLSSIIRDALTDRFSVAQEHNFLKGFQMHNDYLENKHFRRWKDTVLDTFPNQLTQSEEYLSLVDTGFFINTSVMPLLKPERKVDVILHLNYSAGSQILTCKYCSEQGILFPKVDLSEEDRKNLKECYLFDGTETPGAPVLLFFPLINDTFQKKKAPGKESNGKVDIYGRCSPYSTYSVTYTEKAYDRLVQLGEYNILNNEDLIMQALHTAVERKRQKRK</sequence>
<dbReference type="InterPro" id="IPR016035">
    <property type="entry name" value="Acyl_Trfase/lysoPLipase"/>
</dbReference>
<reference evidence="5" key="3">
    <citation type="submission" date="2025-09" db="UniProtKB">
        <authorList>
            <consortium name="Ensembl"/>
        </authorList>
    </citation>
    <scope>IDENTIFICATION</scope>
</reference>
<dbReference type="Proteomes" id="UP000016666">
    <property type="component" value="Chromosome 5"/>
</dbReference>
<evidence type="ECO:0000313" key="5">
    <source>
        <dbReference type="Ensembl" id="ENSAPLP00000026010.1"/>
    </source>
</evidence>
<dbReference type="InterPro" id="IPR002642">
    <property type="entry name" value="LysoPLipase_cat_dom"/>
</dbReference>
<keyword evidence="6" id="KW-1185">Reference proteome</keyword>
<evidence type="ECO:0000256" key="3">
    <source>
        <dbReference type="PROSITE-ProRule" id="PRU00555"/>
    </source>
</evidence>
<dbReference type="GeneTree" id="ENSGT01030000234606"/>
<reference evidence="5" key="2">
    <citation type="submission" date="2025-08" db="UniProtKB">
        <authorList>
            <consortium name="Ensembl"/>
        </authorList>
    </citation>
    <scope>IDENTIFICATION</scope>
</reference>
<evidence type="ECO:0000256" key="2">
    <source>
        <dbReference type="ARBA" id="ARBA00023098"/>
    </source>
</evidence>
<evidence type="ECO:0000313" key="6">
    <source>
        <dbReference type="Proteomes" id="UP000016666"/>
    </source>
</evidence>
<proteinExistence type="predicted"/>
<dbReference type="PROSITE" id="PS51210">
    <property type="entry name" value="PLA2C"/>
    <property type="match status" value="1"/>
</dbReference>
<evidence type="ECO:0000256" key="1">
    <source>
        <dbReference type="ARBA" id="ARBA00022801"/>
    </source>
</evidence>
<dbReference type="GO" id="GO:0005509">
    <property type="term" value="F:calcium ion binding"/>
    <property type="evidence" value="ECO:0007669"/>
    <property type="project" value="TreeGrafter"/>
</dbReference>
<dbReference type="Gene3D" id="3.40.1090.10">
    <property type="entry name" value="Cytosolic phospholipase A2 catalytic domain"/>
    <property type="match status" value="1"/>
</dbReference>
<dbReference type="GO" id="GO:0046475">
    <property type="term" value="P:glycerophospholipid catabolic process"/>
    <property type="evidence" value="ECO:0007669"/>
    <property type="project" value="TreeGrafter"/>
</dbReference>
<accession>A0A493TK54</accession>
<keyword evidence="3" id="KW-0442">Lipid degradation</keyword>
<organism evidence="5 6">
    <name type="scientific">Anas platyrhynchos platyrhynchos</name>
    <name type="common">Northern mallard</name>
    <dbReference type="NCBI Taxonomy" id="8840"/>
    <lineage>
        <taxon>Eukaryota</taxon>
        <taxon>Metazoa</taxon>
        <taxon>Chordata</taxon>
        <taxon>Craniata</taxon>
        <taxon>Vertebrata</taxon>
        <taxon>Euteleostomi</taxon>
        <taxon>Archelosauria</taxon>
        <taxon>Archosauria</taxon>
        <taxon>Dinosauria</taxon>
        <taxon>Saurischia</taxon>
        <taxon>Theropoda</taxon>
        <taxon>Coelurosauria</taxon>
        <taxon>Aves</taxon>
        <taxon>Neognathae</taxon>
        <taxon>Galloanserae</taxon>
        <taxon>Anseriformes</taxon>
        <taxon>Anatidae</taxon>
        <taxon>Anatinae</taxon>
        <taxon>Anas</taxon>
    </lineage>
</organism>
<keyword evidence="1 3" id="KW-0378">Hydrolase</keyword>
<dbReference type="SMART" id="SM00022">
    <property type="entry name" value="PLAc"/>
    <property type="match status" value="1"/>
</dbReference>
<dbReference type="AlphaFoldDB" id="A0A493TK54"/>
<protein>
    <recommendedName>
        <fullName evidence="4">PLA2c domain-containing protein</fullName>
    </recommendedName>
</protein>
<dbReference type="GO" id="GO:0005829">
    <property type="term" value="C:cytosol"/>
    <property type="evidence" value="ECO:0007669"/>
    <property type="project" value="TreeGrafter"/>
</dbReference>
<keyword evidence="2 3" id="KW-0443">Lipid metabolism</keyword>